<reference evidence="2 3" key="1">
    <citation type="submission" date="2021-01" db="EMBL/GenBank/DDBJ databases">
        <title>Genomics of switchgrass bacterial isolates.</title>
        <authorList>
            <person name="Shade A."/>
        </authorList>
    </citation>
    <scope>NUCLEOTIDE SEQUENCE [LARGE SCALE GENOMIC DNA]</scope>
    <source>
        <strain evidence="2 3">PvP111</strain>
    </source>
</reference>
<evidence type="ECO:0000313" key="2">
    <source>
        <dbReference type="EMBL" id="MBM7417315.1"/>
    </source>
</evidence>
<dbReference type="EMBL" id="JAFBBK010000001">
    <property type="protein sequence ID" value="MBM7417315.1"/>
    <property type="molecule type" value="Genomic_DNA"/>
</dbReference>
<evidence type="ECO:0000256" key="1">
    <source>
        <dbReference type="SAM" id="MobiDB-lite"/>
    </source>
</evidence>
<dbReference type="RefSeq" id="WP_204869937.1">
    <property type="nucleotide sequence ID" value="NZ_JAFBBK010000001.1"/>
</dbReference>
<keyword evidence="3" id="KW-1185">Reference proteome</keyword>
<proteinExistence type="predicted"/>
<comment type="caution">
    <text evidence="2">The sequence shown here is derived from an EMBL/GenBank/DDBJ whole genome shotgun (WGS) entry which is preliminary data.</text>
</comment>
<feature type="region of interest" description="Disordered" evidence="1">
    <location>
        <begin position="321"/>
        <end position="371"/>
    </location>
</feature>
<dbReference type="Proteomes" id="UP000703038">
    <property type="component" value="Unassembled WGS sequence"/>
</dbReference>
<gene>
    <name evidence="2" type="ORF">JOE42_004048</name>
</gene>
<evidence type="ECO:0000313" key="3">
    <source>
        <dbReference type="Proteomes" id="UP000703038"/>
    </source>
</evidence>
<protein>
    <submittedName>
        <fullName evidence="2">Uncharacterized protein</fullName>
    </submittedName>
</protein>
<feature type="compositionally biased region" description="Low complexity" evidence="1">
    <location>
        <begin position="321"/>
        <end position="358"/>
    </location>
</feature>
<accession>A0ABS2KZE5</accession>
<organism evidence="2 3">
    <name type="scientific">Rhodococcoides corynebacterioides</name>
    <dbReference type="NCBI Taxonomy" id="53972"/>
    <lineage>
        <taxon>Bacteria</taxon>
        <taxon>Bacillati</taxon>
        <taxon>Actinomycetota</taxon>
        <taxon>Actinomycetes</taxon>
        <taxon>Mycobacteriales</taxon>
        <taxon>Nocardiaceae</taxon>
        <taxon>Rhodococcoides</taxon>
    </lineage>
</organism>
<sequence>MSARSQGSDSPQVDRTIHLVIAVTDAETAVSVDIDGGTELFECPTAVGLDPDGRVRLDDSDQGVRGFLYAVGDPRGLGLADGRVVRAEDLVAGFVHTLTGMLSGLYSLPADARCTLLHPAGLSADSVAALRDALDYVGLPDCSLAPATSENPAVAVRAASTHRSSPPTSASSDKAFAAMVSDSAAGRTPRTRAHRRTPTRAAVSVAAVALAFLAVGGAVGTHDLDSSSVAPLNSQQAITPAAPVVTSSLDSTTTSAAPLPVQEQAPVPVPVQEAPAPEIDTPDPVVPPAPPAAAVEPSTGLGLPTDRFPFAPPDIDFPDFPSFPEVTVPTPPTVASSTPAPTTTSTAPTTTSTAPSVAIPRLGPMVSVNRP</sequence>
<name>A0ABS2KZE5_9NOCA</name>